<keyword evidence="4" id="KW-0238">DNA-binding</keyword>
<keyword evidence="7" id="KW-0539">Nucleus</keyword>
<evidence type="ECO:0000256" key="5">
    <source>
        <dbReference type="ARBA" id="ARBA00023159"/>
    </source>
</evidence>
<dbReference type="OrthoDB" id="626385at2759"/>
<evidence type="ECO:0000313" key="12">
    <source>
        <dbReference type="EMBL" id="RCV18865.1"/>
    </source>
</evidence>
<dbReference type="Pfam" id="PF07887">
    <property type="entry name" value="Calmodulin_bind"/>
    <property type="match status" value="1"/>
</dbReference>
<feature type="region of interest" description="Disordered" evidence="8">
    <location>
        <begin position="176"/>
        <end position="196"/>
    </location>
</feature>
<evidence type="ECO:0000256" key="3">
    <source>
        <dbReference type="ARBA" id="ARBA00023015"/>
    </source>
</evidence>
<evidence type="ECO:0000256" key="7">
    <source>
        <dbReference type="ARBA" id="ARBA00023242"/>
    </source>
</evidence>
<evidence type="ECO:0000259" key="11">
    <source>
        <dbReference type="Pfam" id="PF20452"/>
    </source>
</evidence>
<reference evidence="12" key="2">
    <citation type="submission" date="2015-07" db="EMBL/GenBank/DDBJ databases">
        <authorList>
            <person name="Noorani M."/>
        </authorList>
    </citation>
    <scope>NUCLEOTIDE SEQUENCE</scope>
    <source>
        <strain evidence="12">Yugu1</strain>
    </source>
</reference>
<name>A0A368QLK9_SETIT</name>
<keyword evidence="3" id="KW-0805">Transcription regulation</keyword>
<dbReference type="GO" id="GO:0003677">
    <property type="term" value="F:DNA binding"/>
    <property type="evidence" value="ECO:0007669"/>
    <property type="project" value="UniProtKB-KW"/>
</dbReference>
<feature type="domain" description="Calmodulin binding protein C-terminal" evidence="11">
    <location>
        <begin position="425"/>
        <end position="482"/>
    </location>
</feature>
<dbReference type="PANTHER" id="PTHR31713">
    <property type="entry name" value="OS02G0177800 PROTEIN"/>
    <property type="match status" value="1"/>
</dbReference>
<organism evidence="12">
    <name type="scientific">Setaria italica</name>
    <name type="common">Foxtail millet</name>
    <name type="synonym">Panicum italicum</name>
    <dbReference type="NCBI Taxonomy" id="4555"/>
    <lineage>
        <taxon>Eukaryota</taxon>
        <taxon>Viridiplantae</taxon>
        <taxon>Streptophyta</taxon>
        <taxon>Embryophyta</taxon>
        <taxon>Tracheophyta</taxon>
        <taxon>Spermatophyta</taxon>
        <taxon>Magnoliopsida</taxon>
        <taxon>Liliopsida</taxon>
        <taxon>Poales</taxon>
        <taxon>Poaceae</taxon>
        <taxon>PACMAD clade</taxon>
        <taxon>Panicoideae</taxon>
        <taxon>Panicodae</taxon>
        <taxon>Paniceae</taxon>
        <taxon>Cenchrinae</taxon>
        <taxon>Setaria</taxon>
    </lineage>
</organism>
<evidence type="ECO:0000256" key="8">
    <source>
        <dbReference type="SAM" id="MobiDB-lite"/>
    </source>
</evidence>
<keyword evidence="6" id="KW-0804">Transcription</keyword>
<evidence type="ECO:0000256" key="2">
    <source>
        <dbReference type="ARBA" id="ARBA00007214"/>
    </source>
</evidence>
<comment type="subcellular location">
    <subcellularLocation>
        <location evidence="1">Nucleus</location>
    </subcellularLocation>
</comment>
<comment type="similarity">
    <text evidence="2">Belongs to the plant ACBP60 protein family.</text>
</comment>
<dbReference type="InterPro" id="IPR046830">
    <property type="entry name" value="Calmod_bind_M"/>
</dbReference>
<dbReference type="Pfam" id="PF20452">
    <property type="entry name" value="Calmod_bind_C"/>
    <property type="match status" value="1"/>
</dbReference>
<dbReference type="AlphaFoldDB" id="A0A368QLK9"/>
<feature type="domain" description="Calmodulin binding protein central" evidence="10">
    <location>
        <begin position="352"/>
        <end position="416"/>
    </location>
</feature>
<dbReference type="Pfam" id="PF20451">
    <property type="entry name" value="Calmod_bind_M"/>
    <property type="match status" value="1"/>
</dbReference>
<protein>
    <submittedName>
        <fullName evidence="12">Uncharacterized protein</fullName>
    </submittedName>
</protein>
<evidence type="ECO:0000259" key="9">
    <source>
        <dbReference type="Pfam" id="PF07887"/>
    </source>
</evidence>
<evidence type="ECO:0000256" key="1">
    <source>
        <dbReference type="ARBA" id="ARBA00004123"/>
    </source>
</evidence>
<sequence length="614" mass="69388">MSFRLSPRRPPCAGGILDACVVRGRTTSPKEARSEGVRERREGGEMERERGVVEQPPAKRMRLEVPVRDGVGGGGGVLSPRSLTLRQILLVVLFLVRASARVTVTASVSQIGVTLDRTLRKYVEVFSSKLDSFQRQVDGKLKAFQGQVESKLETFHGQIEGLHQEVRQLARLHSNHHPERHTRLEPNQEHAASSGSNTNIHLRFRNKWKAPIYTDKDITDENKVVIKVEVFEGDKMITTGPLSKAKIEILVLHGSFYKKFHDNWTEEEFDKHTVQGRDGQMLVLGTVQLTNGEVELSQIHFKEGSCRKKFSMAARFCKTEKIAGRVREAIMEPVEVKDRRNESNEKSKSPRLDDAVYRIEAIARDGAYHKRLQEANIHTVQDFLKALNKDSEELYKILKMKKKGKSWSKMTGHARKRVLEDRHELKAYQTEDGTLMLFFNCVHDLVGARFGSRYIACEQFDINHKASVKRLKEHVYNRLEDIPYDYVMKGNAPERISLGTGGAAGPSVVSVDARQPNSIANNLEAYQDHQGAGAPENCPSDVFNPVTEPIDTYAYGPMYTDPRNTYDCQGQGIPPPFQEQTTLLSVGPDWQQNAQVPTNSPDLFEEFNLCSIQH</sequence>
<dbReference type="PANTHER" id="PTHR31713:SF10">
    <property type="entry name" value="EXPRESSED PROTEIN"/>
    <property type="match status" value="1"/>
</dbReference>
<proteinExistence type="inferred from homology"/>
<evidence type="ECO:0000256" key="6">
    <source>
        <dbReference type="ARBA" id="ARBA00023163"/>
    </source>
</evidence>
<accession>A0A368QLK9</accession>
<feature type="region of interest" description="Disordered" evidence="8">
    <location>
        <begin position="27"/>
        <end position="53"/>
    </location>
</feature>
<reference evidence="12" key="1">
    <citation type="journal article" date="2012" name="Nat. Biotechnol.">
        <title>Reference genome sequence of the model plant Setaria.</title>
        <authorList>
            <person name="Bennetzen J.L."/>
            <person name="Schmutz J."/>
            <person name="Wang H."/>
            <person name="Percifield R."/>
            <person name="Hawkins J."/>
            <person name="Pontaroli A.C."/>
            <person name="Estep M."/>
            <person name="Feng L."/>
            <person name="Vaughn J.N."/>
            <person name="Grimwood J."/>
            <person name="Jenkins J."/>
            <person name="Barry K."/>
            <person name="Lindquist E."/>
            <person name="Hellsten U."/>
            <person name="Deshpande S."/>
            <person name="Wang X."/>
            <person name="Wu X."/>
            <person name="Mitros T."/>
            <person name="Triplett J."/>
            <person name="Yang X."/>
            <person name="Ye C.Y."/>
            <person name="Mauro-Herrera M."/>
            <person name="Wang L."/>
            <person name="Li P."/>
            <person name="Sharma M."/>
            <person name="Sharma R."/>
            <person name="Ronald P.C."/>
            <person name="Panaud O."/>
            <person name="Kellogg E.A."/>
            <person name="Brutnell T.P."/>
            <person name="Doust A.N."/>
            <person name="Tuskan G.A."/>
            <person name="Rokhsar D."/>
            <person name="Devos K.M."/>
        </authorList>
    </citation>
    <scope>NUCLEOTIDE SEQUENCE [LARGE SCALE GENOMIC DNA]</scope>
    <source>
        <strain evidence="12">Yugu1</strain>
    </source>
</reference>
<evidence type="ECO:0000256" key="4">
    <source>
        <dbReference type="ARBA" id="ARBA00023125"/>
    </source>
</evidence>
<feature type="compositionally biased region" description="Basic and acidic residues" evidence="8">
    <location>
        <begin position="28"/>
        <end position="52"/>
    </location>
</feature>
<dbReference type="EMBL" id="CM003530">
    <property type="protein sequence ID" value="RCV18865.1"/>
    <property type="molecule type" value="Genomic_DNA"/>
</dbReference>
<dbReference type="STRING" id="4555.A0A368QLK9"/>
<evidence type="ECO:0000259" key="10">
    <source>
        <dbReference type="Pfam" id="PF20451"/>
    </source>
</evidence>
<dbReference type="GO" id="GO:0005634">
    <property type="term" value="C:nucleus"/>
    <property type="evidence" value="ECO:0007669"/>
    <property type="project" value="UniProtKB-SubCell"/>
</dbReference>
<dbReference type="InterPro" id="IPR046829">
    <property type="entry name" value="Calmod_bind_C"/>
</dbReference>
<feature type="domain" description="Calmodulin binding protein-like N-terminal" evidence="9">
    <location>
        <begin position="201"/>
        <end position="339"/>
    </location>
</feature>
<gene>
    <name evidence="12" type="ORF">SETIT_3G337700v2</name>
</gene>
<keyword evidence="5" id="KW-0010">Activator</keyword>
<dbReference type="GO" id="GO:0005516">
    <property type="term" value="F:calmodulin binding"/>
    <property type="evidence" value="ECO:0007669"/>
    <property type="project" value="InterPro"/>
</dbReference>
<dbReference type="InterPro" id="IPR012416">
    <property type="entry name" value="CBP60"/>
</dbReference>
<dbReference type="InterPro" id="IPR046831">
    <property type="entry name" value="Calmodulin_bind_N"/>
</dbReference>